<feature type="non-terminal residue" evidence="1">
    <location>
        <position position="1"/>
    </location>
</feature>
<protein>
    <submittedName>
        <fullName evidence="1">Uncharacterized protein</fullName>
    </submittedName>
</protein>
<dbReference type="EMBL" id="SGJD01001478">
    <property type="protein sequence ID" value="KAB0399746.1"/>
    <property type="molecule type" value="Genomic_DNA"/>
</dbReference>
<gene>
    <name evidence="1" type="ORF">E2I00_015496</name>
</gene>
<comment type="caution">
    <text evidence="1">The sequence shown here is derived from an EMBL/GenBank/DDBJ whole genome shotgun (WGS) entry which is preliminary data.</text>
</comment>
<evidence type="ECO:0000313" key="2">
    <source>
        <dbReference type="Proteomes" id="UP000437017"/>
    </source>
</evidence>
<accession>A0A643CHN1</accession>
<sequence>FSGTSVATAPIKVADVILTLERGNQVNLADLYKDEKGASTLGCPQIHLLGFVEQNGAGKAKEAQVHKFSMAIDASIVKALKVEPKSKAFTYSLAPNTLLQL</sequence>
<proteinExistence type="predicted"/>
<evidence type="ECO:0000313" key="1">
    <source>
        <dbReference type="EMBL" id="KAB0399746.1"/>
    </source>
</evidence>
<reference evidence="1 2" key="1">
    <citation type="journal article" date="2019" name="PLoS ONE">
        <title>Genomic analyses reveal an absence of contemporary introgressive admixture between fin whales and blue whales, despite known hybrids.</title>
        <authorList>
            <person name="Westbury M.V."/>
            <person name="Petersen B."/>
            <person name="Lorenzen E.D."/>
        </authorList>
    </citation>
    <scope>NUCLEOTIDE SEQUENCE [LARGE SCALE GENOMIC DNA]</scope>
    <source>
        <strain evidence="1">FinWhale-01</strain>
    </source>
</reference>
<dbReference type="AlphaFoldDB" id="A0A643CHN1"/>
<dbReference type="Proteomes" id="UP000437017">
    <property type="component" value="Unassembled WGS sequence"/>
</dbReference>
<organism evidence="1 2">
    <name type="scientific">Balaenoptera physalus</name>
    <name type="common">Fin whale</name>
    <name type="synonym">Balaena physalus</name>
    <dbReference type="NCBI Taxonomy" id="9770"/>
    <lineage>
        <taxon>Eukaryota</taxon>
        <taxon>Metazoa</taxon>
        <taxon>Chordata</taxon>
        <taxon>Craniata</taxon>
        <taxon>Vertebrata</taxon>
        <taxon>Euteleostomi</taxon>
        <taxon>Mammalia</taxon>
        <taxon>Eutheria</taxon>
        <taxon>Laurasiatheria</taxon>
        <taxon>Artiodactyla</taxon>
        <taxon>Whippomorpha</taxon>
        <taxon>Cetacea</taxon>
        <taxon>Mysticeti</taxon>
        <taxon>Balaenopteridae</taxon>
        <taxon>Balaenoptera</taxon>
    </lineage>
</organism>
<name>A0A643CHN1_BALPH</name>
<keyword evidence="2" id="KW-1185">Reference proteome</keyword>